<dbReference type="EMBL" id="MT929276">
    <property type="protein sequence ID" value="QNT35909.1"/>
    <property type="molecule type" value="Genomic_DNA"/>
</dbReference>
<evidence type="ECO:0000313" key="3">
    <source>
        <dbReference type="EMBL" id="QNT35909.1"/>
    </source>
</evidence>
<evidence type="ECO:0000256" key="1">
    <source>
        <dbReference type="ARBA" id="ARBA00038283"/>
    </source>
</evidence>
<geneLocation type="plasmid" evidence="3">
    <name>pMCR_1138_D1</name>
</geneLocation>
<proteinExistence type="inferred from homology"/>
<dbReference type="InterPro" id="IPR036388">
    <property type="entry name" value="WH-like_DNA-bd_sf"/>
</dbReference>
<evidence type="ECO:0000259" key="2">
    <source>
        <dbReference type="Pfam" id="PF01051"/>
    </source>
</evidence>
<accession>A0A7H1KPP5</accession>
<dbReference type="Pfam" id="PF01051">
    <property type="entry name" value="Rep3_N"/>
    <property type="match status" value="1"/>
</dbReference>
<dbReference type="InterPro" id="IPR036390">
    <property type="entry name" value="WH_DNA-bd_sf"/>
</dbReference>
<dbReference type="SUPFAM" id="SSF46785">
    <property type="entry name" value="Winged helix' DNA-binding domain"/>
    <property type="match status" value="2"/>
</dbReference>
<dbReference type="AlphaFoldDB" id="A0A7H1KPP5"/>
<dbReference type="Pfam" id="PF21205">
    <property type="entry name" value="Rep3_C"/>
    <property type="match status" value="1"/>
</dbReference>
<sequence>MIIKSVGTMRMTTNKTSLSRLTKVRHRNELNSTLSTLPMAAKKVLFLAMCQINSKNEFDDDHIFYVTVADYIKWVQVKPDAAYLALRDGSNILDTTLLKLKHDEILELSSDLGFKFTKSNVPDSMNLSLTVFSTYYRNEGRVGIKFTKEAKRFLCKLIGEEKRYTTQVLLSVVRLTSVNAASLYQLIRKIYSNNSRANSFEMTIDELKDELNLYTIGARGVNDYKSPDYPAFKRDVLNKSVKEIMKHTEVKNLSFVVSEKIGRKVYKLKFSYTIGYEGDTREDSEFTNMFDKMYPPEN</sequence>
<comment type="similarity">
    <text evidence="1">Belongs to the initiator RepB protein family.</text>
</comment>
<dbReference type="GO" id="GO:0006270">
    <property type="term" value="P:DNA replication initiation"/>
    <property type="evidence" value="ECO:0007669"/>
    <property type="project" value="InterPro"/>
</dbReference>
<dbReference type="InterPro" id="IPR000525">
    <property type="entry name" value="Initiator_Rep_WH1"/>
</dbReference>
<keyword evidence="3" id="KW-0614">Plasmid</keyword>
<reference evidence="3" key="1">
    <citation type="submission" date="2020-08" db="EMBL/GenBank/DDBJ databases">
        <title>Characterization of the complete nucleotide sequences of mcr-1-encoding plasmids from Enterobacteriaceae isolates in retailed raw meat products from the Czech Republic.</title>
        <authorList>
            <person name="Zelendova M."/>
            <person name="Papagiannitsis C.C."/>
            <person name="Valcek A."/>
            <person name="Medvecky M."/>
            <person name="Bitar I."/>
            <person name="Hrabak J."/>
            <person name="Gelbicova T."/>
            <person name="Barakova A."/>
            <person name="Kutilova I."/>
            <person name="Karpiskova R."/>
            <person name="Dolejska M."/>
        </authorList>
    </citation>
    <scope>NUCLEOTIDE SEQUENCE</scope>
    <source>
        <strain evidence="3">1138_17_D1</strain>
        <plasmid evidence="3">pMCR_1138_D1</plasmid>
    </source>
</reference>
<feature type="domain" description="Initiator Rep protein WH1" evidence="2">
    <location>
        <begin position="23"/>
        <end position="187"/>
    </location>
</feature>
<dbReference type="GO" id="GO:0003887">
    <property type="term" value="F:DNA-directed DNA polymerase activity"/>
    <property type="evidence" value="ECO:0007669"/>
    <property type="project" value="InterPro"/>
</dbReference>
<organism evidence="3">
    <name type="scientific">Escherichia coli</name>
    <dbReference type="NCBI Taxonomy" id="562"/>
    <lineage>
        <taxon>Bacteria</taxon>
        <taxon>Pseudomonadati</taxon>
        <taxon>Pseudomonadota</taxon>
        <taxon>Gammaproteobacteria</taxon>
        <taxon>Enterobacterales</taxon>
        <taxon>Enterobacteriaceae</taxon>
        <taxon>Escherichia</taxon>
    </lineage>
</organism>
<dbReference type="Gene3D" id="1.10.10.10">
    <property type="entry name" value="Winged helix-like DNA-binding domain superfamily/Winged helix DNA-binding domain"/>
    <property type="match status" value="2"/>
</dbReference>
<protein>
    <submittedName>
        <fullName evidence="3">Pir</fullName>
    </submittedName>
</protein>
<name>A0A7H1KPP5_ECOLX</name>